<organism evidence="1 2">
    <name type="scientific">Schizophyllum amplum</name>
    <dbReference type="NCBI Taxonomy" id="97359"/>
    <lineage>
        <taxon>Eukaryota</taxon>
        <taxon>Fungi</taxon>
        <taxon>Dikarya</taxon>
        <taxon>Basidiomycota</taxon>
        <taxon>Agaricomycotina</taxon>
        <taxon>Agaricomycetes</taxon>
        <taxon>Agaricomycetidae</taxon>
        <taxon>Agaricales</taxon>
        <taxon>Schizophyllaceae</taxon>
        <taxon>Schizophyllum</taxon>
    </lineage>
</organism>
<dbReference type="OrthoDB" id="6613063at2759"/>
<protein>
    <recommendedName>
        <fullName evidence="3">DUF4218 domain-containing protein</fullName>
    </recommendedName>
</protein>
<dbReference type="AlphaFoldDB" id="A0A550BSE2"/>
<proteinExistence type="predicted"/>
<comment type="caution">
    <text evidence="1">The sequence shown here is derived from an EMBL/GenBank/DDBJ whole genome shotgun (WGS) entry which is preliminary data.</text>
</comment>
<sequence length="60" mass="7085">LLHIADSIEAMGPVWAYWAFPMERYCGRLQTGLRNRRFPWSSLNEYVIAAARLDQVKLRF</sequence>
<evidence type="ECO:0008006" key="3">
    <source>
        <dbReference type="Google" id="ProtNLM"/>
    </source>
</evidence>
<evidence type="ECO:0000313" key="2">
    <source>
        <dbReference type="Proteomes" id="UP000320762"/>
    </source>
</evidence>
<dbReference type="EMBL" id="VDMD01000133">
    <property type="protein sequence ID" value="TRM55459.1"/>
    <property type="molecule type" value="Genomic_DNA"/>
</dbReference>
<gene>
    <name evidence="1" type="ORF">BD626DRAFT_358155</name>
</gene>
<feature type="non-terminal residue" evidence="1">
    <location>
        <position position="60"/>
    </location>
</feature>
<name>A0A550BSE2_9AGAR</name>
<feature type="non-terminal residue" evidence="1">
    <location>
        <position position="1"/>
    </location>
</feature>
<reference evidence="1 2" key="1">
    <citation type="journal article" date="2019" name="New Phytol.">
        <title>Comparative genomics reveals unique wood-decay strategies and fruiting body development in the Schizophyllaceae.</title>
        <authorList>
            <person name="Almasi E."/>
            <person name="Sahu N."/>
            <person name="Krizsan K."/>
            <person name="Balint B."/>
            <person name="Kovacs G.M."/>
            <person name="Kiss B."/>
            <person name="Cseklye J."/>
            <person name="Drula E."/>
            <person name="Henrissat B."/>
            <person name="Nagy I."/>
            <person name="Chovatia M."/>
            <person name="Adam C."/>
            <person name="LaButti K."/>
            <person name="Lipzen A."/>
            <person name="Riley R."/>
            <person name="Grigoriev I.V."/>
            <person name="Nagy L.G."/>
        </authorList>
    </citation>
    <scope>NUCLEOTIDE SEQUENCE [LARGE SCALE GENOMIC DNA]</scope>
    <source>
        <strain evidence="1 2">NL-1724</strain>
    </source>
</reference>
<dbReference type="Proteomes" id="UP000320762">
    <property type="component" value="Unassembled WGS sequence"/>
</dbReference>
<accession>A0A550BSE2</accession>
<keyword evidence="2" id="KW-1185">Reference proteome</keyword>
<evidence type="ECO:0000313" key="1">
    <source>
        <dbReference type="EMBL" id="TRM55459.1"/>
    </source>
</evidence>